<feature type="transmembrane region" description="Helical" evidence="1">
    <location>
        <begin position="149"/>
        <end position="170"/>
    </location>
</feature>
<feature type="transmembrane region" description="Helical" evidence="1">
    <location>
        <begin position="220"/>
        <end position="238"/>
    </location>
</feature>
<reference evidence="2 3" key="1">
    <citation type="submission" date="2018-06" db="EMBL/GenBank/DDBJ databases">
        <title>Genomic Encyclopedia of Type Strains, Phase IV (KMG-IV): sequencing the most valuable type-strain genomes for metagenomic binning, comparative biology and taxonomic classification.</title>
        <authorList>
            <person name="Goeker M."/>
        </authorList>
    </citation>
    <scope>NUCLEOTIDE SEQUENCE [LARGE SCALE GENOMIC DNA]</scope>
    <source>
        <strain evidence="2 3">DSM 25532</strain>
    </source>
</reference>
<accession>A0A366HL59</accession>
<dbReference type="OrthoDB" id="182312at2"/>
<dbReference type="RefSeq" id="WP_113959155.1">
    <property type="nucleotide sequence ID" value="NZ_QNRR01000005.1"/>
</dbReference>
<feature type="transmembrane region" description="Helical" evidence="1">
    <location>
        <begin position="244"/>
        <end position="263"/>
    </location>
</feature>
<evidence type="ECO:0008006" key="4">
    <source>
        <dbReference type="Google" id="ProtNLM"/>
    </source>
</evidence>
<evidence type="ECO:0000256" key="1">
    <source>
        <dbReference type="SAM" id="Phobius"/>
    </source>
</evidence>
<keyword evidence="1" id="KW-1133">Transmembrane helix</keyword>
<name>A0A366HL59_9BACT</name>
<dbReference type="EMBL" id="QNRR01000005">
    <property type="protein sequence ID" value="RBP43670.1"/>
    <property type="molecule type" value="Genomic_DNA"/>
</dbReference>
<sequence length="306" mass="34840">MIKLSPQAFRPVNVGPWEARLMRLLFAITAVWCMWKVLPFEKMEVPNGLARIIPLEFLGGEDAMLWFRPLIIGAAILYVLEWLNPLGLVVLTLAHLGYNTLQNSQGFTYHGYNIIGLVLIAQCVAELWWRIRPLLEKGGAVADAVRHGYQLYFAQCAIAAVYVTSAITKLSKSDGLWLFRSHYLAKSIVKTHRQTFYDNPEGLAVPQVSAIAQWLAEHHVVTRLAFGAGFMLELFAFLALWNRAWALFIGLSIIAFHFGVELIMQLDFRVNQMMCFIFLVNIPFWMWWLAKGRKSGALSLRKEPTL</sequence>
<evidence type="ECO:0000313" key="3">
    <source>
        <dbReference type="Proteomes" id="UP000253426"/>
    </source>
</evidence>
<feature type="transmembrane region" description="Helical" evidence="1">
    <location>
        <begin position="270"/>
        <end position="290"/>
    </location>
</feature>
<gene>
    <name evidence="2" type="ORF">DES53_10568</name>
</gene>
<keyword evidence="1" id="KW-0472">Membrane</keyword>
<dbReference type="AlphaFoldDB" id="A0A366HL59"/>
<keyword evidence="3" id="KW-1185">Reference proteome</keyword>
<feature type="transmembrane region" description="Helical" evidence="1">
    <location>
        <begin position="110"/>
        <end position="129"/>
    </location>
</feature>
<comment type="caution">
    <text evidence="2">The sequence shown here is derived from an EMBL/GenBank/DDBJ whole genome shotgun (WGS) entry which is preliminary data.</text>
</comment>
<dbReference type="Proteomes" id="UP000253426">
    <property type="component" value="Unassembled WGS sequence"/>
</dbReference>
<protein>
    <recommendedName>
        <fullName evidence="4">HTTM domain-containing protein</fullName>
    </recommendedName>
</protein>
<keyword evidence="1" id="KW-0812">Transmembrane</keyword>
<proteinExistence type="predicted"/>
<organism evidence="2 3">
    <name type="scientific">Roseimicrobium gellanilyticum</name>
    <dbReference type="NCBI Taxonomy" id="748857"/>
    <lineage>
        <taxon>Bacteria</taxon>
        <taxon>Pseudomonadati</taxon>
        <taxon>Verrucomicrobiota</taxon>
        <taxon>Verrucomicrobiia</taxon>
        <taxon>Verrucomicrobiales</taxon>
        <taxon>Verrucomicrobiaceae</taxon>
        <taxon>Roseimicrobium</taxon>
    </lineage>
</organism>
<evidence type="ECO:0000313" key="2">
    <source>
        <dbReference type="EMBL" id="RBP43670.1"/>
    </source>
</evidence>
<feature type="transmembrane region" description="Helical" evidence="1">
    <location>
        <begin position="70"/>
        <end position="98"/>
    </location>
</feature>